<evidence type="ECO:0000313" key="1">
    <source>
        <dbReference type="EMBL" id="SUJ24399.1"/>
    </source>
</evidence>
<sequence length="36" mass="3792">MFFGGTSMLVARLGVEGPFIKKGKGAFIATARTSPF</sequence>
<protein>
    <submittedName>
        <fullName evidence="1">Uncharacterized protein</fullName>
    </submittedName>
</protein>
<gene>
    <name evidence="1" type="ORF">NCTC11388_03526</name>
</gene>
<accession>A0A380CN14</accession>
<dbReference type="Proteomes" id="UP000254893">
    <property type="component" value="Unassembled WGS sequence"/>
</dbReference>
<proteinExistence type="predicted"/>
<name>A0A380CN14_SPHSI</name>
<organism evidence="1 2">
    <name type="scientific">Sphingobacterium spiritivorum</name>
    <name type="common">Flavobacterium spiritivorum</name>
    <dbReference type="NCBI Taxonomy" id="258"/>
    <lineage>
        <taxon>Bacteria</taxon>
        <taxon>Pseudomonadati</taxon>
        <taxon>Bacteroidota</taxon>
        <taxon>Sphingobacteriia</taxon>
        <taxon>Sphingobacteriales</taxon>
        <taxon>Sphingobacteriaceae</taxon>
        <taxon>Sphingobacterium</taxon>
    </lineage>
</organism>
<dbReference type="AlphaFoldDB" id="A0A380CN14"/>
<reference evidence="1 2" key="1">
    <citation type="submission" date="2018-06" db="EMBL/GenBank/DDBJ databases">
        <authorList>
            <consortium name="Pathogen Informatics"/>
            <person name="Doyle S."/>
        </authorList>
    </citation>
    <scope>NUCLEOTIDE SEQUENCE [LARGE SCALE GENOMIC DNA]</scope>
    <source>
        <strain evidence="1 2">NCTC11388</strain>
    </source>
</reference>
<evidence type="ECO:0000313" key="2">
    <source>
        <dbReference type="Proteomes" id="UP000254893"/>
    </source>
</evidence>
<dbReference type="EMBL" id="UGYW01000002">
    <property type="protein sequence ID" value="SUJ24399.1"/>
    <property type="molecule type" value="Genomic_DNA"/>
</dbReference>